<dbReference type="AlphaFoldDB" id="A0A504XGP1"/>
<feature type="compositionally biased region" description="Acidic residues" evidence="2">
    <location>
        <begin position="412"/>
        <end position="422"/>
    </location>
</feature>
<dbReference type="Pfam" id="PF00023">
    <property type="entry name" value="Ank"/>
    <property type="match status" value="1"/>
</dbReference>
<dbReference type="SUPFAM" id="SSF48403">
    <property type="entry name" value="Ankyrin repeat"/>
    <property type="match status" value="1"/>
</dbReference>
<dbReference type="PROSITE" id="PS50297">
    <property type="entry name" value="ANK_REP_REGION"/>
    <property type="match status" value="1"/>
</dbReference>
<protein>
    <submittedName>
        <fullName evidence="3">Ankyrin repeat family protein</fullName>
    </submittedName>
</protein>
<evidence type="ECO:0000313" key="3">
    <source>
        <dbReference type="EMBL" id="TPP44037.1"/>
    </source>
</evidence>
<reference evidence="4" key="1">
    <citation type="submission" date="2019-02" db="EMBL/GenBank/DDBJ databases">
        <title>FDA dAtabase for Regulatory Grade micrObial Sequences (FDA-ARGOS): Supporting development and validation of Infectious Disease Dx tests.</title>
        <authorList>
            <person name="Duncan R."/>
            <person name="Fisher C."/>
            <person name="Tallon L."/>
            <person name="Sadzewicz L."/>
            <person name="Sengamalay N."/>
            <person name="Ott S."/>
            <person name="Godinez A."/>
            <person name="Nagaraj S."/>
            <person name="Vavikolanu K."/>
            <person name="Nadendla S."/>
            <person name="Aluvathingal J."/>
            <person name="Sichtig H."/>
        </authorList>
    </citation>
    <scope>NUCLEOTIDE SEQUENCE [LARGE SCALE GENOMIC DNA]</scope>
    <source>
        <strain evidence="4">FDAARGOS_361</strain>
    </source>
</reference>
<dbReference type="InterPro" id="IPR002110">
    <property type="entry name" value="Ankyrin_rpt"/>
</dbReference>
<name>A0A504XGP1_LEIDO</name>
<feature type="compositionally biased region" description="Basic and acidic residues" evidence="2">
    <location>
        <begin position="374"/>
        <end position="387"/>
    </location>
</feature>
<feature type="compositionally biased region" description="Acidic residues" evidence="2">
    <location>
        <begin position="388"/>
        <end position="399"/>
    </location>
</feature>
<proteinExistence type="predicted"/>
<dbReference type="SMART" id="SM00248">
    <property type="entry name" value="ANK"/>
    <property type="match status" value="1"/>
</dbReference>
<dbReference type="Gene3D" id="1.25.40.20">
    <property type="entry name" value="Ankyrin repeat-containing domain"/>
    <property type="match status" value="1"/>
</dbReference>
<gene>
    <name evidence="3" type="ORF">CGC21_9370</name>
</gene>
<accession>A0A504XGP1</accession>
<dbReference type="PROSITE" id="PS50088">
    <property type="entry name" value="ANK_REPEAT"/>
    <property type="match status" value="1"/>
</dbReference>
<dbReference type="VEuPathDB" id="TriTrypDB:LDHU3_05.0300"/>
<evidence type="ECO:0000313" key="4">
    <source>
        <dbReference type="Proteomes" id="UP000318447"/>
    </source>
</evidence>
<dbReference type="Proteomes" id="UP000318447">
    <property type="component" value="Unassembled WGS sequence"/>
</dbReference>
<keyword evidence="1" id="KW-0040">ANK repeat</keyword>
<dbReference type="VEuPathDB" id="TriTrypDB:LdCL_050007500"/>
<feature type="region of interest" description="Disordered" evidence="2">
    <location>
        <begin position="374"/>
        <end position="422"/>
    </location>
</feature>
<dbReference type="VEuPathDB" id="TriTrypDB:LdBPK_050260.1"/>
<dbReference type="InterPro" id="IPR036770">
    <property type="entry name" value="Ankyrin_rpt-contain_sf"/>
</dbReference>
<dbReference type="EMBL" id="RHLC01000038">
    <property type="protein sequence ID" value="TPP44037.1"/>
    <property type="molecule type" value="Genomic_DNA"/>
</dbReference>
<evidence type="ECO:0000256" key="2">
    <source>
        <dbReference type="SAM" id="MobiDB-lite"/>
    </source>
</evidence>
<comment type="caution">
    <text evidence="3">The sequence shown here is derived from an EMBL/GenBank/DDBJ whole genome shotgun (WGS) entry which is preliminary data.</text>
</comment>
<feature type="repeat" description="ANK" evidence="1">
    <location>
        <begin position="258"/>
        <end position="284"/>
    </location>
</feature>
<evidence type="ECO:0000256" key="1">
    <source>
        <dbReference type="PROSITE-ProRule" id="PRU00023"/>
    </source>
</evidence>
<sequence>MPRAYYKPFTAYEEAFGFHATRRNAYIMCSVLFGGLLLKCMLLVKYSSVVNPNRTSPLEDDPRYQELMERRLVLTEDLSTQDTRPRDICTAAFEGDTARVEQLVTAAGVYSGRWHSPFVVDTSAAARDALAHWEGVGNDEDDEGYGGAEEDIEEVLGEEEMAKLKAHPVLRGIVKAYSLDEQALGGAAEDGEGADSVAEHIQQHGLLRMSTTPPVDMTLYGILFSCREVPTAAVGAAVSEESSVPLQVRWQPSKRSRYAGTPLHWAVLARAHDTVRFLVEHGADCSAGLKAVTNDGAAPDAQLAMCDQKVLGSLTPARMAADNESHGTLEVLERAVAAQEARRADEEAFFIMLEKRLRRRREEYLRRFEEARAQRLREAEEARRAEAEEGEEAEESDLSGEDKNDSGSENIDTGEEDEEADG</sequence>
<organism evidence="3 4">
    <name type="scientific">Leishmania donovani</name>
    <dbReference type="NCBI Taxonomy" id="5661"/>
    <lineage>
        <taxon>Eukaryota</taxon>
        <taxon>Discoba</taxon>
        <taxon>Euglenozoa</taxon>
        <taxon>Kinetoplastea</taxon>
        <taxon>Metakinetoplastina</taxon>
        <taxon>Trypanosomatida</taxon>
        <taxon>Trypanosomatidae</taxon>
        <taxon>Leishmaniinae</taxon>
        <taxon>Leishmania</taxon>
    </lineage>
</organism>